<accession>A0ABS8D2Z0</accession>
<keyword evidence="2" id="KW-0472">Membrane</keyword>
<dbReference type="InterPro" id="IPR007813">
    <property type="entry name" value="PilN"/>
</dbReference>
<evidence type="ECO:0000313" key="4">
    <source>
        <dbReference type="Proteomes" id="UP001165395"/>
    </source>
</evidence>
<dbReference type="Proteomes" id="UP001165395">
    <property type="component" value="Unassembled WGS sequence"/>
</dbReference>
<keyword evidence="4" id="KW-1185">Reference proteome</keyword>
<sequence length="190" mass="21490">MIRLNLLPHRELRKAQQIKQFYVVLGVVLAASAAFAFGGYQFLDLQIANQNNRNNYLQSKIDVLSKQIEDIQTLKKERDSLLARKKVVEKLQTSRSEVVRLMDQLTRLTPEGIYLTSIKQTDATVNLVGMTQSNARVSTFIRNIENSTFLTSPRLIEIARSQADSKLNQFSMTLEIKRESEESVASGAKG</sequence>
<keyword evidence="2" id="KW-1133">Transmembrane helix</keyword>
<dbReference type="EMBL" id="JAJBZT010000002">
    <property type="protein sequence ID" value="MCB6182552.1"/>
    <property type="molecule type" value="Genomic_DNA"/>
</dbReference>
<feature type="transmembrane region" description="Helical" evidence="2">
    <location>
        <begin position="21"/>
        <end position="43"/>
    </location>
</feature>
<evidence type="ECO:0000256" key="2">
    <source>
        <dbReference type="SAM" id="Phobius"/>
    </source>
</evidence>
<evidence type="ECO:0000313" key="3">
    <source>
        <dbReference type="EMBL" id="MCB6182552.1"/>
    </source>
</evidence>
<dbReference type="InterPro" id="IPR052534">
    <property type="entry name" value="Extracell_DNA_Util/SecSys_Comp"/>
</dbReference>
<feature type="coiled-coil region" evidence="1">
    <location>
        <begin position="64"/>
        <end position="91"/>
    </location>
</feature>
<dbReference type="PANTHER" id="PTHR40278:SF2">
    <property type="entry name" value="TYPE IV PILUS INNER MEMBRANE COMPONENT PILN"/>
    <property type="match status" value="1"/>
</dbReference>
<name>A0ABS8D2Z0_9NEIS</name>
<dbReference type="RefSeq" id="WP_227178398.1">
    <property type="nucleotide sequence ID" value="NZ_JAJBZT010000002.1"/>
</dbReference>
<comment type="caution">
    <text evidence="3">The sequence shown here is derived from an EMBL/GenBank/DDBJ whole genome shotgun (WGS) entry which is preliminary data.</text>
</comment>
<dbReference type="Pfam" id="PF05137">
    <property type="entry name" value="PilN"/>
    <property type="match status" value="1"/>
</dbReference>
<reference evidence="3" key="1">
    <citation type="submission" date="2021-10" db="EMBL/GenBank/DDBJ databases">
        <title>The complete genome sequence of Leeia sp. TBRC 13508.</title>
        <authorList>
            <person name="Charoenyingcharoen P."/>
            <person name="Yukphan P."/>
        </authorList>
    </citation>
    <scope>NUCLEOTIDE SEQUENCE</scope>
    <source>
        <strain evidence="3">TBRC 13508</strain>
    </source>
</reference>
<protein>
    <submittedName>
        <fullName evidence="3">PilN domain-containing protein</fullName>
    </submittedName>
</protein>
<dbReference type="PANTHER" id="PTHR40278">
    <property type="entry name" value="DNA UTILIZATION PROTEIN HOFN"/>
    <property type="match status" value="1"/>
</dbReference>
<gene>
    <name evidence="3" type="ORF">LIN78_03180</name>
</gene>
<keyword evidence="1" id="KW-0175">Coiled coil</keyword>
<keyword evidence="2" id="KW-0812">Transmembrane</keyword>
<proteinExistence type="predicted"/>
<organism evidence="3 4">
    <name type="scientific">Leeia speluncae</name>
    <dbReference type="NCBI Taxonomy" id="2884804"/>
    <lineage>
        <taxon>Bacteria</taxon>
        <taxon>Pseudomonadati</taxon>
        <taxon>Pseudomonadota</taxon>
        <taxon>Betaproteobacteria</taxon>
        <taxon>Neisseriales</taxon>
        <taxon>Leeiaceae</taxon>
        <taxon>Leeia</taxon>
    </lineage>
</organism>
<evidence type="ECO:0000256" key="1">
    <source>
        <dbReference type="SAM" id="Coils"/>
    </source>
</evidence>